<reference evidence="16" key="1">
    <citation type="journal article" date="2021" name="Sci. Rep.">
        <title>Diploid genomic architecture of Nitzschia inconspicua, an elite biomass production diatom.</title>
        <authorList>
            <person name="Oliver A."/>
            <person name="Podell S."/>
            <person name="Pinowska A."/>
            <person name="Traller J.C."/>
            <person name="Smith S.R."/>
            <person name="McClure R."/>
            <person name="Beliaev A."/>
            <person name="Bohutskyi P."/>
            <person name="Hill E.A."/>
            <person name="Rabines A."/>
            <person name="Zheng H."/>
            <person name="Allen L.Z."/>
            <person name="Kuo A."/>
            <person name="Grigoriev I.V."/>
            <person name="Allen A.E."/>
            <person name="Hazlebeck D."/>
            <person name="Allen E.E."/>
        </authorList>
    </citation>
    <scope>NUCLEOTIDE SEQUENCE</scope>
    <source>
        <strain evidence="16">Hildebrandi</strain>
    </source>
</reference>
<evidence type="ECO:0000256" key="7">
    <source>
        <dbReference type="ARBA" id="ARBA00022989"/>
    </source>
</evidence>
<feature type="region of interest" description="Disordered" evidence="13">
    <location>
        <begin position="1"/>
        <end position="78"/>
    </location>
</feature>
<evidence type="ECO:0000256" key="8">
    <source>
        <dbReference type="ARBA" id="ARBA00023065"/>
    </source>
</evidence>
<comment type="catalytic activity">
    <reaction evidence="10">
        <text>Mg(2+)(in) = Mg(2+)(out)</text>
        <dbReference type="Rhea" id="RHEA:29827"/>
        <dbReference type="ChEBI" id="CHEBI:18420"/>
    </reaction>
</comment>
<comment type="caution">
    <text evidence="16">The sequence shown here is derived from an EMBL/GenBank/DDBJ whole genome shotgun (WGS) entry which is preliminary data.</text>
</comment>
<keyword evidence="12" id="KW-0175">Coiled coil</keyword>
<evidence type="ECO:0000259" key="15">
    <source>
        <dbReference type="PROSITE" id="PS50222"/>
    </source>
</evidence>
<organism evidence="16 17">
    <name type="scientific">Nitzschia inconspicua</name>
    <dbReference type="NCBI Taxonomy" id="303405"/>
    <lineage>
        <taxon>Eukaryota</taxon>
        <taxon>Sar</taxon>
        <taxon>Stramenopiles</taxon>
        <taxon>Ochrophyta</taxon>
        <taxon>Bacillariophyta</taxon>
        <taxon>Bacillariophyceae</taxon>
        <taxon>Bacillariophycidae</taxon>
        <taxon>Bacillariales</taxon>
        <taxon>Bacillariaceae</taxon>
        <taxon>Nitzschia</taxon>
    </lineage>
</organism>
<evidence type="ECO:0000256" key="9">
    <source>
        <dbReference type="ARBA" id="ARBA00023136"/>
    </source>
</evidence>
<evidence type="ECO:0000256" key="14">
    <source>
        <dbReference type="SAM" id="Phobius"/>
    </source>
</evidence>
<dbReference type="GO" id="GO:0050897">
    <property type="term" value="F:cobalt ion binding"/>
    <property type="evidence" value="ECO:0007669"/>
    <property type="project" value="TreeGrafter"/>
</dbReference>
<dbReference type="PANTHER" id="PTHR46494:SF1">
    <property type="entry name" value="CORA FAMILY METAL ION TRANSPORTER (EUROFUNG)"/>
    <property type="match status" value="1"/>
</dbReference>
<comment type="similarity">
    <text evidence="2">Belongs to the CorA metal ion transporter (MIT) (TC 1.A.35) family.</text>
</comment>
<keyword evidence="8" id="KW-0406">Ion transport</keyword>
<keyword evidence="4" id="KW-1003">Cell membrane</keyword>
<reference evidence="16" key="2">
    <citation type="submission" date="2021-04" db="EMBL/GenBank/DDBJ databases">
        <authorList>
            <person name="Podell S."/>
        </authorList>
    </citation>
    <scope>NUCLEOTIDE SEQUENCE</scope>
    <source>
        <strain evidence="16">Hildebrandi</strain>
    </source>
</reference>
<protein>
    <submittedName>
        <fullName evidence="16">CorA-like Mg2+ transporter</fullName>
    </submittedName>
</protein>
<feature type="compositionally biased region" description="Polar residues" evidence="13">
    <location>
        <begin position="20"/>
        <end position="36"/>
    </location>
</feature>
<dbReference type="AlphaFoldDB" id="A0A9K3LX17"/>
<evidence type="ECO:0000256" key="1">
    <source>
        <dbReference type="ARBA" id="ARBA00004651"/>
    </source>
</evidence>
<dbReference type="PROSITE" id="PS50222">
    <property type="entry name" value="EF_HAND_2"/>
    <property type="match status" value="2"/>
</dbReference>
<comment type="function">
    <text evidence="11">Mediates influx of magnesium ions. Alternates between open and closed states. Activated by low cytoplasmic Mg(2+) levels. Inactive when cytoplasmic Mg(2+) levels are high.</text>
</comment>
<gene>
    <name evidence="16" type="ORF">IV203_031404</name>
</gene>
<evidence type="ECO:0000256" key="6">
    <source>
        <dbReference type="ARBA" id="ARBA00022842"/>
    </source>
</evidence>
<dbReference type="CDD" id="cd00051">
    <property type="entry name" value="EFh"/>
    <property type="match status" value="1"/>
</dbReference>
<dbReference type="GO" id="GO:0005509">
    <property type="term" value="F:calcium ion binding"/>
    <property type="evidence" value="ECO:0007669"/>
    <property type="project" value="InterPro"/>
</dbReference>
<comment type="subcellular location">
    <subcellularLocation>
        <location evidence="1">Cell membrane</location>
        <topology evidence="1">Multi-pass membrane protein</topology>
    </subcellularLocation>
</comment>
<dbReference type="Pfam" id="PF13499">
    <property type="entry name" value="EF-hand_7"/>
    <property type="match status" value="1"/>
</dbReference>
<evidence type="ECO:0000256" key="4">
    <source>
        <dbReference type="ARBA" id="ARBA00022475"/>
    </source>
</evidence>
<evidence type="ECO:0000256" key="13">
    <source>
        <dbReference type="SAM" id="MobiDB-lite"/>
    </source>
</evidence>
<proteinExistence type="inferred from homology"/>
<dbReference type="PROSITE" id="PS00018">
    <property type="entry name" value="EF_HAND_1"/>
    <property type="match status" value="1"/>
</dbReference>
<dbReference type="FunFam" id="1.20.58.340:FF:000004">
    <property type="entry name" value="Magnesium transport protein CorA"/>
    <property type="match status" value="1"/>
</dbReference>
<dbReference type="SMART" id="SM00054">
    <property type="entry name" value="EFh"/>
    <property type="match status" value="2"/>
</dbReference>
<feature type="domain" description="EF-hand" evidence="15">
    <location>
        <begin position="175"/>
        <end position="210"/>
    </location>
</feature>
<evidence type="ECO:0000256" key="11">
    <source>
        <dbReference type="ARBA" id="ARBA00045497"/>
    </source>
</evidence>
<evidence type="ECO:0000256" key="12">
    <source>
        <dbReference type="SAM" id="Coils"/>
    </source>
</evidence>
<sequence length="621" mass="71435">MDTSSNSSVDSNGRDENQGRRNQSLSTQPLSVSPSEAQFIRGQVGRSGSRVTFQSLESQSNDSRHGLNNEEGNDDGISNVMQNFLADFMGILDGDRSISATNGRSQRNGAFSSNAGDDPGECIFESDYDLTDERLRFVFAVFDQDEDGRIDYDSLRRGLQFHSSSADPIASPATLDDETFNQLITYLDLDKSGDISFEEFSEGVRLTILRGLLKRTDTTKELFMAEVLDYNAQRLQRFVMNEDKFDFEHSSSIVSMSANEFYFQYRPSWVRVRWVNIYDVHSRVLERVGVKHRLHPLAIEDALDPESHRPKADDYSSHYFLMVPLFHLEPLDVNNMKSFQEKKETMYKCCCSRITRLWRGSTETLEDQDRAAEPRMGKIVINTASVFVCLPWDNTVITYMKEGNDTVQSGIRTLSSRPWRRVQEELTKSYSKLRQYSGQYLCYSLLDEAVDMIGPIISKVTKEIRKEKELLKSTQYKDLTYIHELGSQLRRMSRKLKPFVRLLQHVIEDEKILPGPTVFLRDVLDNLENYDEELRQMIRECANVDSEAEKSQQRQIDSTLYTLTVISAVFVPAQFLTGVWGMNFENMPELDDQYGYLMFWILAITLMTCALVFLKCGRIRV</sequence>
<keyword evidence="17" id="KW-1185">Reference proteome</keyword>
<dbReference type="GO" id="GO:0015087">
    <property type="term" value="F:cobalt ion transmembrane transporter activity"/>
    <property type="evidence" value="ECO:0007669"/>
    <property type="project" value="TreeGrafter"/>
</dbReference>
<dbReference type="Proteomes" id="UP000693970">
    <property type="component" value="Unassembled WGS sequence"/>
</dbReference>
<dbReference type="InterPro" id="IPR002048">
    <property type="entry name" value="EF_hand_dom"/>
</dbReference>
<dbReference type="PANTHER" id="PTHR46494">
    <property type="entry name" value="CORA FAMILY METAL ION TRANSPORTER (EUROFUNG)"/>
    <property type="match status" value="1"/>
</dbReference>
<feature type="coiled-coil region" evidence="12">
    <location>
        <begin position="520"/>
        <end position="554"/>
    </location>
</feature>
<evidence type="ECO:0000256" key="2">
    <source>
        <dbReference type="ARBA" id="ARBA00009765"/>
    </source>
</evidence>
<feature type="compositionally biased region" description="Polar residues" evidence="13">
    <location>
        <begin position="1"/>
        <end position="11"/>
    </location>
</feature>
<accession>A0A9K3LX17</accession>
<dbReference type="OrthoDB" id="165352at2759"/>
<keyword evidence="7 14" id="KW-1133">Transmembrane helix</keyword>
<evidence type="ECO:0000256" key="10">
    <source>
        <dbReference type="ARBA" id="ARBA00034269"/>
    </source>
</evidence>
<dbReference type="GO" id="GO:0005886">
    <property type="term" value="C:plasma membrane"/>
    <property type="evidence" value="ECO:0007669"/>
    <property type="project" value="UniProtKB-SubCell"/>
</dbReference>
<keyword evidence="5 14" id="KW-0812">Transmembrane</keyword>
<feature type="transmembrane region" description="Helical" evidence="14">
    <location>
        <begin position="594"/>
        <end position="614"/>
    </location>
</feature>
<evidence type="ECO:0000256" key="5">
    <source>
        <dbReference type="ARBA" id="ARBA00022692"/>
    </source>
</evidence>
<dbReference type="EMBL" id="JAGRRH010000006">
    <property type="protein sequence ID" value="KAG7368661.1"/>
    <property type="molecule type" value="Genomic_DNA"/>
</dbReference>
<dbReference type="InterPro" id="IPR002523">
    <property type="entry name" value="MgTranspt_CorA/ZnTranspt_ZntB"/>
</dbReference>
<evidence type="ECO:0000256" key="3">
    <source>
        <dbReference type="ARBA" id="ARBA00022448"/>
    </source>
</evidence>
<keyword evidence="6" id="KW-0460">Magnesium</keyword>
<keyword evidence="3" id="KW-0813">Transport</keyword>
<feature type="domain" description="EF-hand" evidence="15">
    <location>
        <begin position="130"/>
        <end position="165"/>
    </location>
</feature>
<dbReference type="Pfam" id="PF01544">
    <property type="entry name" value="CorA"/>
    <property type="match status" value="1"/>
</dbReference>
<dbReference type="InterPro" id="IPR018247">
    <property type="entry name" value="EF_Hand_1_Ca_BS"/>
</dbReference>
<name>A0A9K3LX17_9STRA</name>
<feature type="transmembrane region" description="Helical" evidence="14">
    <location>
        <begin position="560"/>
        <end position="582"/>
    </location>
</feature>
<evidence type="ECO:0000313" key="17">
    <source>
        <dbReference type="Proteomes" id="UP000693970"/>
    </source>
</evidence>
<keyword evidence="9 14" id="KW-0472">Membrane</keyword>
<dbReference type="GO" id="GO:0000287">
    <property type="term" value="F:magnesium ion binding"/>
    <property type="evidence" value="ECO:0007669"/>
    <property type="project" value="TreeGrafter"/>
</dbReference>
<evidence type="ECO:0000313" key="16">
    <source>
        <dbReference type="EMBL" id="KAG7368661.1"/>
    </source>
</evidence>
<dbReference type="GO" id="GO:0015095">
    <property type="term" value="F:magnesium ion transmembrane transporter activity"/>
    <property type="evidence" value="ECO:0007669"/>
    <property type="project" value="TreeGrafter"/>
</dbReference>
<feature type="compositionally biased region" description="Polar residues" evidence="13">
    <location>
        <begin position="49"/>
        <end position="61"/>
    </location>
</feature>